<evidence type="ECO:0000313" key="8">
    <source>
        <dbReference type="EMBL" id="MDM8266299.1"/>
    </source>
</evidence>
<keyword evidence="4 6" id="KW-1133">Transmembrane helix</keyword>
<sequence>MSIFTGVCYGPLFGFLISWCGDILGNCLVRIVIDKSKISTKTRENRVYRYLLRQRYPILVLATAFAVPIIPNLITNYASLRLKISKSYYLAAVALGTLPITFLYAYSGHAISALKFKQLIPLVIIFLLLCCLYLVIKLGVKRVRKYRHRRKN</sequence>
<feature type="transmembrane region" description="Helical" evidence="6">
    <location>
        <begin position="119"/>
        <end position="140"/>
    </location>
</feature>
<dbReference type="PANTHER" id="PTHR12677:SF49">
    <property type="entry name" value="TVP38_TMEM64 FAMILY MEMBRANE PROTEIN"/>
    <property type="match status" value="1"/>
</dbReference>
<keyword evidence="5 6" id="KW-0472">Membrane</keyword>
<evidence type="ECO:0000256" key="4">
    <source>
        <dbReference type="ARBA" id="ARBA00022989"/>
    </source>
</evidence>
<comment type="similarity">
    <text evidence="6">Belongs to the TVP38/TMEM64 family.</text>
</comment>
<dbReference type="Gene3D" id="1.10.1760.20">
    <property type="match status" value="1"/>
</dbReference>
<dbReference type="InterPro" id="IPR032816">
    <property type="entry name" value="VTT_dom"/>
</dbReference>
<gene>
    <name evidence="8" type="ORF">QUW44_03840</name>
</gene>
<reference evidence="8 9" key="2">
    <citation type="submission" date="2023-06" db="EMBL/GenBank/DDBJ databases">
        <authorList>
            <person name="Zeman M."/>
            <person name="Kubasova T."/>
            <person name="Jahodarova E."/>
            <person name="Nykrynova M."/>
            <person name="Rychlik I."/>
        </authorList>
    </citation>
    <scope>NUCLEOTIDE SEQUENCE [LARGE SCALE GENOMIC DNA]</scope>
    <source>
        <strain evidence="8 9">161_Gplus</strain>
    </source>
</reference>
<accession>A0ABT7UX96</accession>
<dbReference type="Pfam" id="PF09335">
    <property type="entry name" value="VTT_dom"/>
    <property type="match status" value="1"/>
</dbReference>
<proteinExistence type="inferred from homology"/>
<evidence type="ECO:0000259" key="7">
    <source>
        <dbReference type="Pfam" id="PF09335"/>
    </source>
</evidence>
<evidence type="ECO:0000256" key="5">
    <source>
        <dbReference type="ARBA" id="ARBA00023136"/>
    </source>
</evidence>
<feature type="transmembrane region" description="Helical" evidence="6">
    <location>
        <begin position="56"/>
        <end position="75"/>
    </location>
</feature>
<evidence type="ECO:0000256" key="2">
    <source>
        <dbReference type="ARBA" id="ARBA00022475"/>
    </source>
</evidence>
<dbReference type="EMBL" id="JAUDDW010000010">
    <property type="protein sequence ID" value="MDM8266299.1"/>
    <property type="molecule type" value="Genomic_DNA"/>
</dbReference>
<keyword evidence="2 6" id="KW-1003">Cell membrane</keyword>
<feature type="transmembrane region" description="Helical" evidence="6">
    <location>
        <begin position="12"/>
        <end position="33"/>
    </location>
</feature>
<organism evidence="8 9">
    <name type="scientific">Limosilactobacillus pontis</name>
    <dbReference type="NCBI Taxonomy" id="35787"/>
    <lineage>
        <taxon>Bacteria</taxon>
        <taxon>Bacillati</taxon>
        <taxon>Bacillota</taxon>
        <taxon>Bacilli</taxon>
        <taxon>Lactobacillales</taxon>
        <taxon>Lactobacillaceae</taxon>
        <taxon>Limosilactobacillus</taxon>
    </lineage>
</organism>
<comment type="subcellular location">
    <subcellularLocation>
        <location evidence="1 6">Cell membrane</location>
        <topology evidence="1 6">Multi-pass membrane protein</topology>
    </subcellularLocation>
</comment>
<comment type="caution">
    <text evidence="8">The sequence shown here is derived from an EMBL/GenBank/DDBJ whole genome shotgun (WGS) entry which is preliminary data.</text>
</comment>
<keyword evidence="3 6" id="KW-0812">Transmembrane</keyword>
<dbReference type="PANTHER" id="PTHR12677">
    <property type="entry name" value="GOLGI APPARATUS MEMBRANE PROTEIN TVP38-RELATED"/>
    <property type="match status" value="1"/>
</dbReference>
<dbReference type="InterPro" id="IPR015414">
    <property type="entry name" value="TMEM64"/>
</dbReference>
<reference evidence="9" key="1">
    <citation type="submission" date="2023-06" db="EMBL/GenBank/DDBJ databases">
        <title>Identification and characterization of horizontal gene transfer across gut microbiota members of farm animals based on homology search.</title>
        <authorList>
            <person name="Zeman M."/>
            <person name="Kubasova T."/>
            <person name="Jahodarova E."/>
            <person name="Nykrynova M."/>
            <person name="Rychlik I."/>
        </authorList>
    </citation>
    <scope>NUCLEOTIDE SEQUENCE [LARGE SCALE GENOMIC DNA]</scope>
    <source>
        <strain evidence="9">161_Gplus</strain>
    </source>
</reference>
<evidence type="ECO:0000256" key="6">
    <source>
        <dbReference type="RuleBase" id="RU366058"/>
    </source>
</evidence>
<keyword evidence="9" id="KW-1185">Reference proteome</keyword>
<feature type="transmembrane region" description="Helical" evidence="6">
    <location>
        <begin position="87"/>
        <end position="107"/>
    </location>
</feature>
<feature type="domain" description="VTT" evidence="7">
    <location>
        <begin position="1"/>
        <end position="109"/>
    </location>
</feature>
<evidence type="ECO:0000256" key="1">
    <source>
        <dbReference type="ARBA" id="ARBA00004651"/>
    </source>
</evidence>
<name>A0ABT7UX96_9LACO</name>
<protein>
    <recommendedName>
        <fullName evidence="6">TVP38/TMEM64 family membrane protein</fullName>
    </recommendedName>
</protein>
<evidence type="ECO:0000256" key="3">
    <source>
        <dbReference type="ARBA" id="ARBA00022692"/>
    </source>
</evidence>
<comment type="caution">
    <text evidence="6">Lacks conserved residue(s) required for the propagation of feature annotation.</text>
</comment>
<dbReference type="Proteomes" id="UP001529343">
    <property type="component" value="Unassembled WGS sequence"/>
</dbReference>
<evidence type="ECO:0000313" key="9">
    <source>
        <dbReference type="Proteomes" id="UP001529343"/>
    </source>
</evidence>
<dbReference type="RefSeq" id="WP_289585963.1">
    <property type="nucleotide sequence ID" value="NZ_JAUDDW010000010.1"/>
</dbReference>